<keyword evidence="3" id="KW-0472">Membrane</keyword>
<evidence type="ECO:0000313" key="8">
    <source>
        <dbReference type="Proteomes" id="UP000655830"/>
    </source>
</evidence>
<feature type="chain" id="PRO_5038431056" evidence="6">
    <location>
        <begin position="22"/>
        <end position="557"/>
    </location>
</feature>
<evidence type="ECO:0000256" key="4">
    <source>
        <dbReference type="ARBA" id="ARBA00023139"/>
    </source>
</evidence>
<comment type="caution">
    <text evidence="7">The sequence shown here is derived from an EMBL/GenBank/DDBJ whole genome shotgun (WGS) entry which is preliminary data.</text>
</comment>
<reference evidence="7" key="1">
    <citation type="submission" date="2020-08" db="EMBL/GenBank/DDBJ databases">
        <title>Genome public.</title>
        <authorList>
            <person name="Liu C."/>
            <person name="Sun Q."/>
        </authorList>
    </citation>
    <scope>NUCLEOTIDE SEQUENCE</scope>
    <source>
        <strain evidence="7">NSJ-12</strain>
    </source>
</reference>
<sequence>MKKRWMKWLALGLMGSLTLTACSNGGGSKEANAQLTEEEKNALYTEVGTYPITNEPITMTMFQRIVPNIIDYSTNEFTKYMEEKTNITWKFESATSDAVTEKINLLMAGGTPPDVFIFDTPDEAKFGVKEGLLLPIEDLIEENMPNYKKAMEEVPAIKGRTTATDGHIYNIATVNQCYHCTYAQKMWVNTMWLEKMGMDVPTTTEEFKEVCRKFLEINPKGVAIAGSNDGWFQDPTPFLMNAFILDPGYDTDPKLVLNPEGNVDVIVNKDEYKEGLKFLNELYEMGAIYEGTFTQNSGQLRNLMAQEGEPVLFVPAGTISDVIDSVSNNETYRHYKTIAPIEGASGLRQATYYKHAGIGATSFAITKDCKYPEAALRWIDYMFTLEGTLTSQFGFEGEDWKYAEEGQVGLDGRPATYEILTAYSSEPQNKDWQDVGVSYRTADMRMGAATEEGRDVGSPEGIEELLLQETKNNYEPYPQPEGNYDILPAIKLTAEESTEIQTISVELEKYAEEMRVAFISGTKDIDAEWDDYIKGLEKLQLSKYIEVYNNAYTRQYK</sequence>
<dbReference type="EMBL" id="JACRSY010000024">
    <property type="protein sequence ID" value="MBC8580636.1"/>
    <property type="molecule type" value="Genomic_DNA"/>
</dbReference>
<evidence type="ECO:0000256" key="6">
    <source>
        <dbReference type="SAM" id="SignalP"/>
    </source>
</evidence>
<feature type="signal peptide" evidence="6">
    <location>
        <begin position="1"/>
        <end position="21"/>
    </location>
</feature>
<keyword evidence="1" id="KW-1003">Cell membrane</keyword>
<keyword evidence="5" id="KW-0449">Lipoprotein</keyword>
<keyword evidence="2 6" id="KW-0732">Signal</keyword>
<dbReference type="RefSeq" id="WP_249333361.1">
    <property type="nucleotide sequence ID" value="NZ_JACRSY010000024.1"/>
</dbReference>
<dbReference type="InterPro" id="IPR006059">
    <property type="entry name" value="SBP"/>
</dbReference>
<dbReference type="Gene3D" id="3.40.190.10">
    <property type="entry name" value="Periplasmic binding protein-like II"/>
    <property type="match status" value="2"/>
</dbReference>
<name>A0A926EJ51_9FIRM</name>
<dbReference type="PANTHER" id="PTHR43649:SF33">
    <property type="entry name" value="POLYGALACTURONAN_RHAMNOGALACTURONAN-BINDING PROTEIN YTCQ"/>
    <property type="match status" value="1"/>
</dbReference>
<protein>
    <submittedName>
        <fullName evidence="7">Extracellular solute-binding protein</fullName>
    </submittedName>
</protein>
<organism evidence="7 8">
    <name type="scientific">Zhenhengia yiwuensis</name>
    <dbReference type="NCBI Taxonomy" id="2763666"/>
    <lineage>
        <taxon>Bacteria</taxon>
        <taxon>Bacillati</taxon>
        <taxon>Bacillota</taxon>
        <taxon>Clostridia</taxon>
        <taxon>Lachnospirales</taxon>
        <taxon>Lachnospiraceae</taxon>
        <taxon>Zhenhengia</taxon>
    </lineage>
</organism>
<accession>A0A926EJ51</accession>
<dbReference type="SUPFAM" id="SSF53850">
    <property type="entry name" value="Periplasmic binding protein-like II"/>
    <property type="match status" value="1"/>
</dbReference>
<proteinExistence type="predicted"/>
<dbReference type="Proteomes" id="UP000655830">
    <property type="component" value="Unassembled WGS sequence"/>
</dbReference>
<evidence type="ECO:0000256" key="1">
    <source>
        <dbReference type="ARBA" id="ARBA00022475"/>
    </source>
</evidence>
<dbReference type="Pfam" id="PF01547">
    <property type="entry name" value="SBP_bac_1"/>
    <property type="match status" value="1"/>
</dbReference>
<dbReference type="PROSITE" id="PS51257">
    <property type="entry name" value="PROKAR_LIPOPROTEIN"/>
    <property type="match status" value="1"/>
</dbReference>
<dbReference type="AlphaFoldDB" id="A0A926EJ51"/>
<keyword evidence="4" id="KW-0564">Palmitate</keyword>
<gene>
    <name evidence="7" type="ORF">H8718_14020</name>
</gene>
<dbReference type="PANTHER" id="PTHR43649">
    <property type="entry name" value="ARABINOSE-BINDING PROTEIN-RELATED"/>
    <property type="match status" value="1"/>
</dbReference>
<keyword evidence="8" id="KW-1185">Reference proteome</keyword>
<evidence type="ECO:0000313" key="7">
    <source>
        <dbReference type="EMBL" id="MBC8580636.1"/>
    </source>
</evidence>
<dbReference type="InterPro" id="IPR050490">
    <property type="entry name" value="Bact_solute-bd_prot1"/>
</dbReference>
<evidence type="ECO:0000256" key="3">
    <source>
        <dbReference type="ARBA" id="ARBA00023136"/>
    </source>
</evidence>
<evidence type="ECO:0000256" key="2">
    <source>
        <dbReference type="ARBA" id="ARBA00022729"/>
    </source>
</evidence>
<evidence type="ECO:0000256" key="5">
    <source>
        <dbReference type="ARBA" id="ARBA00023288"/>
    </source>
</evidence>